<comment type="caution">
    <text evidence="3">The sequence shown here is derived from an EMBL/GenBank/DDBJ whole genome shotgun (WGS) entry which is preliminary data.</text>
</comment>
<evidence type="ECO:0000256" key="2">
    <source>
        <dbReference type="SAM" id="SignalP"/>
    </source>
</evidence>
<dbReference type="Proteomes" id="UP001217089">
    <property type="component" value="Unassembled WGS sequence"/>
</dbReference>
<proteinExistence type="predicted"/>
<feature type="signal peptide" evidence="2">
    <location>
        <begin position="1"/>
        <end position="25"/>
    </location>
</feature>
<dbReference type="EMBL" id="JARBDR010000923">
    <property type="protein sequence ID" value="KAJ8298023.1"/>
    <property type="molecule type" value="Genomic_DNA"/>
</dbReference>
<organism evidence="3 4">
    <name type="scientific">Tegillarca granosa</name>
    <name type="common">Malaysian cockle</name>
    <name type="synonym">Anadara granosa</name>
    <dbReference type="NCBI Taxonomy" id="220873"/>
    <lineage>
        <taxon>Eukaryota</taxon>
        <taxon>Metazoa</taxon>
        <taxon>Spiralia</taxon>
        <taxon>Lophotrochozoa</taxon>
        <taxon>Mollusca</taxon>
        <taxon>Bivalvia</taxon>
        <taxon>Autobranchia</taxon>
        <taxon>Pteriomorphia</taxon>
        <taxon>Arcoida</taxon>
        <taxon>Arcoidea</taxon>
        <taxon>Arcidae</taxon>
        <taxon>Tegillarca</taxon>
    </lineage>
</organism>
<evidence type="ECO:0000256" key="1">
    <source>
        <dbReference type="SAM" id="MobiDB-lite"/>
    </source>
</evidence>
<evidence type="ECO:0000313" key="4">
    <source>
        <dbReference type="Proteomes" id="UP001217089"/>
    </source>
</evidence>
<accession>A0ABQ9DXQ1</accession>
<feature type="compositionally biased region" description="Low complexity" evidence="1">
    <location>
        <begin position="183"/>
        <end position="227"/>
    </location>
</feature>
<gene>
    <name evidence="3" type="ORF">KUTeg_024554</name>
</gene>
<name>A0ABQ9DXQ1_TEGGR</name>
<keyword evidence="2" id="KW-0732">Signal</keyword>
<feature type="region of interest" description="Disordered" evidence="1">
    <location>
        <begin position="180"/>
        <end position="227"/>
    </location>
</feature>
<keyword evidence="4" id="KW-1185">Reference proteome</keyword>
<evidence type="ECO:0000313" key="3">
    <source>
        <dbReference type="EMBL" id="KAJ8298023.1"/>
    </source>
</evidence>
<sequence length="327" mass="36249">MAWFQRDFSFFSLAVIFVLIKGTDSSCEVPTFWQNKSWYMYRGIDDSAFRAPFRRQISIGVSELSGLTAIGYAVTTTNWTCYLWNETQKLIAFKGNALGDYIGDSGYLYTAFQISESFNLPVFFPRTPRDSDVFDEFVKFISSSRTPTMEEIATKSGGDEFFFMMASDTTASQLQTVFTKSQISPTSTPETTTSLETTTTSPSTTTISTPETTTSLKTTTTSPLTTAISTPETTTSLEITTTSPLTTAISTPETTGSLETTITTPIATTLTSLPVTCGSSQPSLTTQTRTDLPSKLENIHTWYKTIKEFERSETTSHLLFMRLFNLL</sequence>
<protein>
    <submittedName>
        <fullName evidence="3">Uncharacterized protein</fullName>
    </submittedName>
</protein>
<feature type="chain" id="PRO_5046538447" evidence="2">
    <location>
        <begin position="26"/>
        <end position="327"/>
    </location>
</feature>
<reference evidence="3 4" key="1">
    <citation type="submission" date="2022-12" db="EMBL/GenBank/DDBJ databases">
        <title>Chromosome-level genome of Tegillarca granosa.</title>
        <authorList>
            <person name="Kim J."/>
        </authorList>
    </citation>
    <scope>NUCLEOTIDE SEQUENCE [LARGE SCALE GENOMIC DNA]</scope>
    <source>
        <strain evidence="3">Teg-2019</strain>
        <tissue evidence="3">Adductor muscle</tissue>
    </source>
</reference>